<feature type="transmembrane region" description="Helical" evidence="1">
    <location>
        <begin position="48"/>
        <end position="68"/>
    </location>
</feature>
<dbReference type="EMBL" id="BTRK01000006">
    <property type="protein sequence ID" value="GMR57804.1"/>
    <property type="molecule type" value="Genomic_DNA"/>
</dbReference>
<protein>
    <recommendedName>
        <fullName evidence="4">G protein-coupled receptor</fullName>
    </recommendedName>
</protein>
<dbReference type="Pfam" id="PF10318">
    <property type="entry name" value="7TM_GPCR_Srh"/>
    <property type="match status" value="1"/>
</dbReference>
<evidence type="ECO:0000256" key="1">
    <source>
        <dbReference type="SAM" id="Phobius"/>
    </source>
</evidence>
<dbReference type="AlphaFoldDB" id="A0AAN5D981"/>
<dbReference type="Proteomes" id="UP001328107">
    <property type="component" value="Unassembled WGS sequence"/>
</dbReference>
<gene>
    <name evidence="2" type="ORF">PMAYCL1PPCAC_27999</name>
</gene>
<dbReference type="PANTHER" id="PTHR37971:SF1">
    <property type="entry name" value="ANTIBACTERIAL FACTOR-RELATED PEPTIDE 1-RELATED"/>
    <property type="match status" value="1"/>
</dbReference>
<dbReference type="GO" id="GO:0098542">
    <property type="term" value="P:defense response to other organism"/>
    <property type="evidence" value="ECO:0007669"/>
    <property type="project" value="InterPro"/>
</dbReference>
<name>A0AAN5D981_9BILA</name>
<dbReference type="InterPro" id="IPR019422">
    <property type="entry name" value="7TM_GPCR_serpentine_rcpt_Srh"/>
</dbReference>
<keyword evidence="1" id="KW-0472">Membrane</keyword>
<dbReference type="PANTHER" id="PTHR37971">
    <property type="entry name" value="ANTIBACTERIAL FACTOR-RELATED PEPTIDE 1-RELATED"/>
    <property type="match status" value="1"/>
</dbReference>
<keyword evidence="3" id="KW-1185">Reference proteome</keyword>
<feature type="transmembrane region" description="Helical" evidence="1">
    <location>
        <begin position="80"/>
        <end position="101"/>
    </location>
</feature>
<feature type="transmembrane region" description="Helical" evidence="1">
    <location>
        <begin position="12"/>
        <end position="36"/>
    </location>
</feature>
<dbReference type="InterPro" id="IPR031770">
    <property type="entry name" value="Abf-1/2"/>
</dbReference>
<reference evidence="3" key="1">
    <citation type="submission" date="2022-10" db="EMBL/GenBank/DDBJ databases">
        <title>Genome assembly of Pristionchus species.</title>
        <authorList>
            <person name="Yoshida K."/>
            <person name="Sommer R.J."/>
        </authorList>
    </citation>
    <scope>NUCLEOTIDE SEQUENCE [LARGE SCALE GENOMIC DNA]</scope>
    <source>
        <strain evidence="3">RS5460</strain>
    </source>
</reference>
<keyword evidence="1" id="KW-1133">Transmembrane helix</keyword>
<organism evidence="2 3">
    <name type="scientific">Pristionchus mayeri</name>
    <dbReference type="NCBI Taxonomy" id="1317129"/>
    <lineage>
        <taxon>Eukaryota</taxon>
        <taxon>Metazoa</taxon>
        <taxon>Ecdysozoa</taxon>
        <taxon>Nematoda</taxon>
        <taxon>Chromadorea</taxon>
        <taxon>Rhabditida</taxon>
        <taxon>Rhabditina</taxon>
        <taxon>Diplogasteromorpha</taxon>
        <taxon>Diplogasteroidea</taxon>
        <taxon>Neodiplogasteridae</taxon>
        <taxon>Pristionchus</taxon>
    </lineage>
</organism>
<comment type="caution">
    <text evidence="2">The sequence shown here is derived from an EMBL/GenBank/DDBJ whole genome shotgun (WGS) entry which is preliminary data.</text>
</comment>
<accession>A0AAN5D981</accession>
<keyword evidence="1" id="KW-0812">Transmembrane</keyword>
<feature type="non-terminal residue" evidence="2">
    <location>
        <position position="1"/>
    </location>
</feature>
<sequence>DEIFLSLDAQRSFFLTLRIIFCFSVVLHLISLFFLCKHSPPTQVVWRNYMLNVQIWIIALDVYIELLLEVVPLFPAPAGYFTGVLCRIGVPAQVAALYASILQDAQISNKLLNLVFHRNACFIRM</sequence>
<proteinExistence type="predicted"/>
<evidence type="ECO:0000313" key="3">
    <source>
        <dbReference type="Proteomes" id="UP001328107"/>
    </source>
</evidence>
<evidence type="ECO:0008006" key="4">
    <source>
        <dbReference type="Google" id="ProtNLM"/>
    </source>
</evidence>
<evidence type="ECO:0000313" key="2">
    <source>
        <dbReference type="EMBL" id="GMR57804.1"/>
    </source>
</evidence>